<protein>
    <submittedName>
        <fullName evidence="3">MIF4G domain-containing protein</fullName>
    </submittedName>
</protein>
<name>A0A183C441_GLOPA</name>
<evidence type="ECO:0000256" key="1">
    <source>
        <dbReference type="ARBA" id="ARBA00009884"/>
    </source>
</evidence>
<dbReference type="GO" id="GO:0016192">
    <property type="term" value="P:vesicle-mediated transport"/>
    <property type="evidence" value="ECO:0007669"/>
    <property type="project" value="InterPro"/>
</dbReference>
<dbReference type="Proteomes" id="UP000050741">
    <property type="component" value="Unassembled WGS sequence"/>
</dbReference>
<dbReference type="SUPFAM" id="SSF56815">
    <property type="entry name" value="Sec1/munc18-like (SM) proteins"/>
    <property type="match status" value="1"/>
</dbReference>
<reference evidence="3" key="2">
    <citation type="submission" date="2016-06" db="UniProtKB">
        <authorList>
            <consortium name="WormBaseParasite"/>
        </authorList>
    </citation>
    <scope>IDENTIFICATION</scope>
</reference>
<organism evidence="2 3">
    <name type="scientific">Globodera pallida</name>
    <name type="common">Potato cyst nematode worm</name>
    <name type="synonym">Heterodera pallida</name>
    <dbReference type="NCBI Taxonomy" id="36090"/>
    <lineage>
        <taxon>Eukaryota</taxon>
        <taxon>Metazoa</taxon>
        <taxon>Ecdysozoa</taxon>
        <taxon>Nematoda</taxon>
        <taxon>Chromadorea</taxon>
        <taxon>Rhabditida</taxon>
        <taxon>Tylenchina</taxon>
        <taxon>Tylenchomorpha</taxon>
        <taxon>Tylenchoidea</taxon>
        <taxon>Heteroderidae</taxon>
        <taxon>Heteroderinae</taxon>
        <taxon>Globodera</taxon>
    </lineage>
</organism>
<dbReference type="Gene3D" id="3.90.830.10">
    <property type="entry name" value="Syntaxin Binding Protein 1, Chain A, domain 2"/>
    <property type="match status" value="1"/>
</dbReference>
<sequence>MNNFKICMVANRIRVLVNEIKEEEQQREKLASLAEYKKFVSKLPSIVEKRKSVGNFTRLAGLLQRRLIDEFFTDILRCEHEILKNAQPDKVLPFIENAIIEKRDKVSILRLITIQAMYAKGLKPFVLHSYAKLMVQDGVHKRGEYAHSHRETDA</sequence>
<dbReference type="AlphaFoldDB" id="A0A183C441"/>
<dbReference type="InterPro" id="IPR043127">
    <property type="entry name" value="Sec-1-like_dom3a"/>
</dbReference>
<dbReference type="InterPro" id="IPR036045">
    <property type="entry name" value="Sec1-like_sf"/>
</dbReference>
<accession>A0A183C441</accession>
<evidence type="ECO:0000313" key="2">
    <source>
        <dbReference type="Proteomes" id="UP000050741"/>
    </source>
</evidence>
<evidence type="ECO:0000313" key="3">
    <source>
        <dbReference type="WBParaSite" id="GPLIN_000763500"/>
    </source>
</evidence>
<dbReference type="InterPro" id="IPR001619">
    <property type="entry name" value="Sec1-like"/>
</dbReference>
<proteinExistence type="inferred from homology"/>
<dbReference type="WBParaSite" id="GPLIN_000763500">
    <property type="protein sequence ID" value="GPLIN_000763500"/>
    <property type="gene ID" value="GPLIN_000763500"/>
</dbReference>
<dbReference type="InterPro" id="IPR043155">
    <property type="entry name" value="VPS33_dom3b"/>
</dbReference>
<dbReference type="Gene3D" id="1.25.40.850">
    <property type="match status" value="1"/>
</dbReference>
<keyword evidence="2" id="KW-1185">Reference proteome</keyword>
<reference evidence="2" key="1">
    <citation type="submission" date="2014-05" db="EMBL/GenBank/DDBJ databases">
        <title>The genome and life-stage specific transcriptomes of Globodera pallida elucidate key aspects of plant parasitism by a cyst nematode.</title>
        <authorList>
            <person name="Cotton J.A."/>
            <person name="Lilley C.J."/>
            <person name="Jones L.M."/>
            <person name="Kikuchi T."/>
            <person name="Reid A.J."/>
            <person name="Thorpe P."/>
            <person name="Tsai I.J."/>
            <person name="Beasley H."/>
            <person name="Blok V."/>
            <person name="Cock P.J.A."/>
            <person name="Van den Akker S.E."/>
            <person name="Holroyd N."/>
            <person name="Hunt M."/>
            <person name="Mantelin S."/>
            <person name="Naghra H."/>
            <person name="Pain A."/>
            <person name="Palomares-Rius J.E."/>
            <person name="Zarowiecki M."/>
            <person name="Berriman M."/>
            <person name="Jones J.T."/>
            <person name="Urwin P.E."/>
        </authorList>
    </citation>
    <scope>NUCLEOTIDE SEQUENCE [LARGE SCALE GENOMIC DNA]</scope>
    <source>
        <strain evidence="2">Lindley</strain>
    </source>
</reference>
<comment type="similarity">
    <text evidence="1">Belongs to the STXBP/unc-18/SEC1 family.</text>
</comment>
<dbReference type="Pfam" id="PF00995">
    <property type="entry name" value="Sec1"/>
    <property type="match status" value="1"/>
</dbReference>